<dbReference type="AlphaFoldDB" id="A0A2G8LDK2"/>
<evidence type="ECO:0000313" key="11">
    <source>
        <dbReference type="EMBL" id="PIK58240.1"/>
    </source>
</evidence>
<dbReference type="InterPro" id="IPR001876">
    <property type="entry name" value="Znf_RanBP2"/>
</dbReference>
<dbReference type="PROSITE" id="PS01358">
    <property type="entry name" value="ZF_RANBP2_1"/>
    <property type="match status" value="1"/>
</dbReference>
<evidence type="ECO:0000256" key="9">
    <source>
        <dbReference type="SAM" id="MobiDB-lite"/>
    </source>
</evidence>
<feature type="region of interest" description="Disordered" evidence="9">
    <location>
        <begin position="306"/>
        <end position="325"/>
    </location>
</feature>
<feature type="compositionally biased region" description="Acidic residues" evidence="9">
    <location>
        <begin position="182"/>
        <end position="194"/>
    </location>
</feature>
<proteinExistence type="predicted"/>
<keyword evidence="6" id="KW-0862">Zinc</keyword>
<organism evidence="11 12">
    <name type="scientific">Stichopus japonicus</name>
    <name type="common">Sea cucumber</name>
    <dbReference type="NCBI Taxonomy" id="307972"/>
    <lineage>
        <taxon>Eukaryota</taxon>
        <taxon>Metazoa</taxon>
        <taxon>Echinodermata</taxon>
        <taxon>Eleutherozoa</taxon>
        <taxon>Echinozoa</taxon>
        <taxon>Holothuroidea</taxon>
        <taxon>Aspidochirotacea</taxon>
        <taxon>Aspidochirotida</taxon>
        <taxon>Stichopodidae</taxon>
        <taxon>Apostichopus</taxon>
    </lineage>
</organism>
<dbReference type="GO" id="GO:0005524">
    <property type="term" value="F:ATP binding"/>
    <property type="evidence" value="ECO:0007669"/>
    <property type="project" value="UniProtKB-KW"/>
</dbReference>
<sequence>MKNKKTQNVVTETLSDSDDDFEMLTRVETRVDKKAVKSKGEVKGQKVMEDGNDEYVQMTDILPNQDTPVTGMKEKNLKSGYGSSSDKKVSHHGIDISDSDNDNNDDVLSLDPLRTSPGCSDQRASTGRRILQREFHKEETENAQRISKKSIHVSKAEGKGKKSPPTKLEENMQSSSVKQFSLEDELSDALFSDEEVSHDNREEGSDRKATKLSQSDIEQEVKGAVDSVLNSPLTSRSKVTSWTCMEPSCQFVNTSSDVECENCWTTKPKQVTVETSPSLERHNKFESGLQSPGFRKASELLEEQDQSQMGTCKSDSISPQPSGSKMRLVQAETDCIGKADRTSDKSDVKEIKSERVKGAVEEDVEMTSQETPIPKIYEMFLYCASKFTERIYLYDVSDDFLKEWDSLTELKKRKLRKSGLVFDSPTAAVDALMKKRPFQLSTKRFLTKRAVMLGRVLKTKSPQESKSLQFTKSPVTGKKRKELPDEETEESCERQEPKKKIRQDTESNQEMSKFGFVQALSADGVPLCVFCNGPVASFSNKNAAWDTRYCSEECKMEHQIRWKSSKYVREQLLEAEHGVCQICNLDAHTIYKNIRDLPKSKRKDILSETVYSDLSAKLLNEMIKSPVEGQFWHADHIPVYKGGALLTGELPNPLCPLPRQSHS</sequence>
<name>A0A2G8LDK2_STIJA</name>
<feature type="region of interest" description="Disordered" evidence="9">
    <location>
        <begin position="463"/>
        <end position="507"/>
    </location>
</feature>
<dbReference type="OrthoDB" id="2801544at2759"/>
<dbReference type="GO" id="GO:0031297">
    <property type="term" value="P:replication fork processing"/>
    <property type="evidence" value="ECO:0007669"/>
    <property type="project" value="TreeGrafter"/>
</dbReference>
<keyword evidence="3 8" id="KW-0863">Zinc-finger</keyword>
<dbReference type="Proteomes" id="UP000230750">
    <property type="component" value="Unassembled WGS sequence"/>
</dbReference>
<dbReference type="PANTHER" id="PTHR45766">
    <property type="entry name" value="DNA ANNEALING HELICASE AND ENDONUCLEASE ZRANB3 FAMILY MEMBER"/>
    <property type="match status" value="1"/>
</dbReference>
<evidence type="ECO:0000256" key="5">
    <source>
        <dbReference type="ARBA" id="ARBA00022806"/>
    </source>
</evidence>
<evidence type="ECO:0000256" key="2">
    <source>
        <dbReference type="ARBA" id="ARBA00022741"/>
    </source>
</evidence>
<reference evidence="11 12" key="1">
    <citation type="journal article" date="2017" name="PLoS Biol.">
        <title>The sea cucumber genome provides insights into morphological evolution and visceral regeneration.</title>
        <authorList>
            <person name="Zhang X."/>
            <person name="Sun L."/>
            <person name="Yuan J."/>
            <person name="Sun Y."/>
            <person name="Gao Y."/>
            <person name="Zhang L."/>
            <person name="Li S."/>
            <person name="Dai H."/>
            <person name="Hamel J.F."/>
            <person name="Liu C."/>
            <person name="Yu Y."/>
            <person name="Liu S."/>
            <person name="Lin W."/>
            <person name="Guo K."/>
            <person name="Jin S."/>
            <person name="Xu P."/>
            <person name="Storey K.B."/>
            <person name="Huan P."/>
            <person name="Zhang T."/>
            <person name="Zhou Y."/>
            <person name="Zhang J."/>
            <person name="Lin C."/>
            <person name="Li X."/>
            <person name="Xing L."/>
            <person name="Huo D."/>
            <person name="Sun M."/>
            <person name="Wang L."/>
            <person name="Mercier A."/>
            <person name="Li F."/>
            <person name="Yang H."/>
            <person name="Xiang J."/>
        </authorList>
    </citation>
    <scope>NUCLEOTIDE SEQUENCE [LARGE SCALE GENOMIC DNA]</scope>
    <source>
        <strain evidence="11">Shaxun</strain>
        <tissue evidence="11">Muscle</tissue>
    </source>
</reference>
<keyword evidence="5" id="KW-0347">Helicase</keyword>
<keyword evidence="12" id="KW-1185">Reference proteome</keyword>
<protein>
    <submittedName>
        <fullName evidence="11">Zranb3 protein</fullName>
    </submittedName>
</protein>
<keyword evidence="2" id="KW-0547">Nucleotide-binding</keyword>
<evidence type="ECO:0000259" key="10">
    <source>
        <dbReference type="PROSITE" id="PS50199"/>
    </source>
</evidence>
<evidence type="ECO:0000256" key="6">
    <source>
        <dbReference type="ARBA" id="ARBA00022833"/>
    </source>
</evidence>
<keyword evidence="1" id="KW-0479">Metal-binding</keyword>
<comment type="caution">
    <text evidence="11">The sequence shown here is derived from an EMBL/GenBank/DDBJ whole genome shotgun (WGS) entry which is preliminary data.</text>
</comment>
<feature type="compositionally biased region" description="Basic and acidic residues" evidence="9">
    <location>
        <begin position="491"/>
        <end position="505"/>
    </location>
</feature>
<feature type="compositionally biased region" description="Polar residues" evidence="9">
    <location>
        <begin position="306"/>
        <end position="323"/>
    </location>
</feature>
<feature type="compositionally biased region" description="Basic and acidic residues" evidence="9">
    <location>
        <begin position="195"/>
        <end position="209"/>
    </location>
</feature>
<dbReference type="GO" id="GO:0004520">
    <property type="term" value="F:DNA endonuclease activity"/>
    <property type="evidence" value="ECO:0007669"/>
    <property type="project" value="TreeGrafter"/>
</dbReference>
<evidence type="ECO:0000256" key="1">
    <source>
        <dbReference type="ARBA" id="ARBA00022723"/>
    </source>
</evidence>
<evidence type="ECO:0000313" key="12">
    <source>
        <dbReference type="Proteomes" id="UP000230750"/>
    </source>
</evidence>
<dbReference type="GO" id="GO:0004386">
    <property type="term" value="F:helicase activity"/>
    <property type="evidence" value="ECO:0007669"/>
    <property type="project" value="UniProtKB-KW"/>
</dbReference>
<dbReference type="GO" id="GO:0008270">
    <property type="term" value="F:zinc ion binding"/>
    <property type="evidence" value="ECO:0007669"/>
    <property type="project" value="UniProtKB-KW"/>
</dbReference>
<evidence type="ECO:0000256" key="8">
    <source>
        <dbReference type="PROSITE-ProRule" id="PRU00322"/>
    </source>
</evidence>
<dbReference type="GO" id="GO:0043596">
    <property type="term" value="C:nuclear replication fork"/>
    <property type="evidence" value="ECO:0007669"/>
    <property type="project" value="TreeGrafter"/>
</dbReference>
<feature type="compositionally biased region" description="Basic and acidic residues" evidence="9">
    <location>
        <begin position="85"/>
        <end position="95"/>
    </location>
</feature>
<keyword evidence="7" id="KW-0067">ATP-binding</keyword>
<keyword evidence="4" id="KW-0378">Hydrolase</keyword>
<dbReference type="GO" id="GO:0006281">
    <property type="term" value="P:DNA repair"/>
    <property type="evidence" value="ECO:0007669"/>
    <property type="project" value="TreeGrafter"/>
</dbReference>
<feature type="compositionally biased region" description="Basic and acidic residues" evidence="9">
    <location>
        <begin position="131"/>
        <end position="142"/>
    </location>
</feature>
<accession>A0A2G8LDK2</accession>
<dbReference type="STRING" id="307972.A0A2G8LDK2"/>
<gene>
    <name evidence="11" type="ORF">BSL78_04827</name>
</gene>
<evidence type="ECO:0000256" key="7">
    <source>
        <dbReference type="ARBA" id="ARBA00022840"/>
    </source>
</evidence>
<evidence type="ECO:0000256" key="4">
    <source>
        <dbReference type="ARBA" id="ARBA00022801"/>
    </source>
</evidence>
<dbReference type="PANTHER" id="PTHR45766:SF3">
    <property type="entry name" value="DNA ANNEALING HELICASE AND ENDONUCLEASE ZRANB3"/>
    <property type="match status" value="1"/>
</dbReference>
<feature type="region of interest" description="Disordered" evidence="9">
    <location>
        <begin position="63"/>
        <end position="218"/>
    </location>
</feature>
<dbReference type="GO" id="GO:0016787">
    <property type="term" value="F:hydrolase activity"/>
    <property type="evidence" value="ECO:0007669"/>
    <property type="project" value="UniProtKB-KW"/>
</dbReference>
<dbReference type="PROSITE" id="PS50199">
    <property type="entry name" value="ZF_RANBP2_2"/>
    <property type="match status" value="1"/>
</dbReference>
<feature type="compositionally biased region" description="Polar residues" evidence="9">
    <location>
        <begin position="463"/>
        <end position="474"/>
    </location>
</feature>
<evidence type="ECO:0000256" key="3">
    <source>
        <dbReference type="ARBA" id="ARBA00022771"/>
    </source>
</evidence>
<dbReference type="EMBL" id="MRZV01000118">
    <property type="protein sequence ID" value="PIK58240.1"/>
    <property type="molecule type" value="Genomic_DNA"/>
</dbReference>
<feature type="domain" description="RanBP2-type" evidence="10">
    <location>
        <begin position="238"/>
        <end position="269"/>
    </location>
</feature>